<accession>A0A168P240</accession>
<reference evidence="2" key="1">
    <citation type="submission" date="2016-04" db="EMBL/GenBank/DDBJ databases">
        <authorList>
            <person name="Evans L.H."/>
            <person name="Alamgir A."/>
            <person name="Owens N."/>
            <person name="Weber N.D."/>
            <person name="Virtaneva K."/>
            <person name="Barbian K."/>
            <person name="Babar A."/>
            <person name="Rosenke K."/>
        </authorList>
    </citation>
    <scope>NUCLEOTIDE SEQUENCE [LARGE SCALE GENOMIC DNA]</scope>
    <source>
        <strain evidence="2">CBS 101.48</strain>
    </source>
</reference>
<dbReference type="InterPro" id="IPR011990">
    <property type="entry name" value="TPR-like_helical_dom_sf"/>
</dbReference>
<dbReference type="AlphaFoldDB" id="A0A168P240"/>
<dbReference type="GO" id="GO:0034044">
    <property type="term" value="C:exomer complex"/>
    <property type="evidence" value="ECO:0007669"/>
    <property type="project" value="UniProtKB-ARBA"/>
</dbReference>
<dbReference type="Pfam" id="PF09295">
    <property type="entry name" value="ChAPs"/>
    <property type="match status" value="2"/>
</dbReference>
<feature type="compositionally biased region" description="Basic and acidic residues" evidence="1">
    <location>
        <begin position="304"/>
        <end position="318"/>
    </location>
</feature>
<gene>
    <name evidence="2" type="primary">ABSGL_07378.1 scaffold 8789</name>
</gene>
<evidence type="ECO:0000313" key="3">
    <source>
        <dbReference type="Proteomes" id="UP000078561"/>
    </source>
</evidence>
<keyword evidence="3" id="KW-1185">Reference proteome</keyword>
<dbReference type="FunCoup" id="A0A168P240">
    <property type="interactions" value="33"/>
</dbReference>
<dbReference type="InterPro" id="IPR015374">
    <property type="entry name" value="ChAPs"/>
</dbReference>
<dbReference type="OrthoDB" id="434695at2759"/>
<evidence type="ECO:0000313" key="2">
    <source>
        <dbReference type="EMBL" id="SAM01635.1"/>
    </source>
</evidence>
<dbReference type="Gene3D" id="1.25.40.10">
    <property type="entry name" value="Tetratricopeptide repeat domain"/>
    <property type="match status" value="3"/>
</dbReference>
<dbReference type="OMA" id="CINERQR"/>
<organism evidence="2">
    <name type="scientific">Absidia glauca</name>
    <name type="common">Pin mould</name>
    <dbReference type="NCBI Taxonomy" id="4829"/>
    <lineage>
        <taxon>Eukaryota</taxon>
        <taxon>Fungi</taxon>
        <taxon>Fungi incertae sedis</taxon>
        <taxon>Mucoromycota</taxon>
        <taxon>Mucoromycotina</taxon>
        <taxon>Mucoromycetes</taxon>
        <taxon>Mucorales</taxon>
        <taxon>Cunninghamellaceae</taxon>
        <taxon>Absidia</taxon>
    </lineage>
</organism>
<dbReference type="PANTHER" id="PTHR31975">
    <property type="entry name" value="BUD SITE SELECTION PROTEIN 7-RELATED"/>
    <property type="match status" value="1"/>
</dbReference>
<dbReference type="GO" id="GO:0006893">
    <property type="term" value="P:Golgi to plasma membrane transport"/>
    <property type="evidence" value="ECO:0007669"/>
    <property type="project" value="TreeGrafter"/>
</dbReference>
<sequence length="494" mass="56545">MKYFNDSFRYGPAIELFEKLQVKDPEVGALLAEAYIGQNMEVKAVQSLYENLKLMPMSYSLLHVQVDFLRSKGEYHMALKLAKYAVNSTPSEFLTWAKLTEGKIQMKAGVSGEGAGTDIDVFVPICYLVYIDLGDYESALLTLNSCPMFTYSERDMHRMPAPLKTHLPVKPDIASSGIMEEDVAGRETEADPNLLRLPAPALHGTFAKAYALLTRLATRIGWDDLLKCRSHVFVMEEEYRMQKAKEVERKNSFSHEEGSTNDAVADEVAEKLEDVSLTDDAEPAIPSIKIDRTSLERPPQSAEEDPKAKEGESPAKEDVSFSFGNKRLCERWLDNLFMVLYEDLRIYTFWRTEVAHYHAQQVPYRKTGTEWELLGDLALRLWHTDEAKEAFEQCLDYKFSAKAWIKLLEIYAKGGNVERALLAAVKLTVYHERWYHEIVYPTEIACNLNILIRTQGLSKIQNVLTSMNLPPAVQKLMRRYFDYSELFKVEGYEF</sequence>
<dbReference type="InParanoid" id="A0A168P240"/>
<evidence type="ECO:0000256" key="1">
    <source>
        <dbReference type="SAM" id="MobiDB-lite"/>
    </source>
</evidence>
<dbReference type="PANTHER" id="PTHR31975:SF1">
    <property type="entry name" value="BUD SITE SELECTION PROTEIN 7-RELATED"/>
    <property type="match status" value="1"/>
</dbReference>
<proteinExistence type="predicted"/>
<dbReference type="EMBL" id="LT553539">
    <property type="protein sequence ID" value="SAM01635.1"/>
    <property type="molecule type" value="Genomic_DNA"/>
</dbReference>
<dbReference type="Proteomes" id="UP000078561">
    <property type="component" value="Unassembled WGS sequence"/>
</dbReference>
<name>A0A168P240_ABSGL</name>
<protein>
    <submittedName>
        <fullName evidence="2">Uncharacterized protein</fullName>
    </submittedName>
</protein>
<dbReference type="STRING" id="4829.A0A168P240"/>
<dbReference type="SUPFAM" id="SSF48452">
    <property type="entry name" value="TPR-like"/>
    <property type="match status" value="1"/>
</dbReference>
<feature type="region of interest" description="Disordered" evidence="1">
    <location>
        <begin position="288"/>
        <end position="318"/>
    </location>
</feature>